<dbReference type="InterPro" id="IPR051451">
    <property type="entry name" value="PhoH2-like"/>
</dbReference>
<feature type="domain" description="PhoH-like protein" evidence="4">
    <location>
        <begin position="20"/>
        <end position="81"/>
    </location>
</feature>
<evidence type="ECO:0000256" key="1">
    <source>
        <dbReference type="ARBA" id="ARBA00022741"/>
    </source>
</evidence>
<reference evidence="5" key="1">
    <citation type="submission" date="2021-01" db="EMBL/GenBank/DDBJ databases">
        <authorList>
            <person name="Corre E."/>
            <person name="Pelletier E."/>
            <person name="Niang G."/>
            <person name="Scheremetjew M."/>
            <person name="Finn R."/>
            <person name="Kale V."/>
            <person name="Holt S."/>
            <person name="Cochrane G."/>
            <person name="Meng A."/>
            <person name="Brown T."/>
            <person name="Cohen L."/>
        </authorList>
    </citation>
    <scope>NUCLEOTIDE SEQUENCE</scope>
    <source>
        <strain evidence="5">CCMP1510</strain>
    </source>
</reference>
<dbReference type="Gene3D" id="3.40.50.300">
    <property type="entry name" value="P-loop containing nucleotide triphosphate hydrolases"/>
    <property type="match status" value="1"/>
</dbReference>
<evidence type="ECO:0000313" key="5">
    <source>
        <dbReference type="EMBL" id="CAE0368948.1"/>
    </source>
</evidence>
<sequence length="209" mass="24374">MRYFFLFLLGIVNGLFISPISPKNVNQMKYWDALQSDITKTVIAEGPTKTGKSLIVVSYALEKFLNNKFNTIIVTCPYETFYLDREMFYSCGLSPQELQEYKDIQCMRIDKLRKLTPKTLIIAEHMEHSTKHQMYKLLMSLERNCKIVITGNLNDTEEKQNGLSYLINRVKEEKPNCFDVIQMNHADYVGNGEEEELFKISVVKLFERS</sequence>
<keyword evidence="2" id="KW-0067">ATP-binding</keyword>
<dbReference type="Pfam" id="PF02562">
    <property type="entry name" value="PhoH"/>
    <property type="match status" value="1"/>
</dbReference>
<dbReference type="InterPro" id="IPR003714">
    <property type="entry name" value="PhoH"/>
</dbReference>
<evidence type="ECO:0000259" key="4">
    <source>
        <dbReference type="Pfam" id="PF02562"/>
    </source>
</evidence>
<accession>A0A7S3NM36</accession>
<gene>
    <name evidence="5" type="ORF">ALAG00032_LOCUS9711</name>
</gene>
<dbReference type="SUPFAM" id="SSF52540">
    <property type="entry name" value="P-loop containing nucleoside triphosphate hydrolases"/>
    <property type="match status" value="1"/>
</dbReference>
<dbReference type="EMBL" id="HBIJ01014507">
    <property type="protein sequence ID" value="CAE0368948.1"/>
    <property type="molecule type" value="Transcribed_RNA"/>
</dbReference>
<dbReference type="PANTHER" id="PTHR30473">
    <property type="entry name" value="PROTEIN PHOH"/>
    <property type="match status" value="1"/>
</dbReference>
<dbReference type="InterPro" id="IPR027417">
    <property type="entry name" value="P-loop_NTPase"/>
</dbReference>
<proteinExistence type="predicted"/>
<name>A0A7S3NM36_9STRA</name>
<evidence type="ECO:0000256" key="2">
    <source>
        <dbReference type="ARBA" id="ARBA00022840"/>
    </source>
</evidence>
<dbReference type="AlphaFoldDB" id="A0A7S3NM36"/>
<keyword evidence="1" id="KW-0547">Nucleotide-binding</keyword>
<protein>
    <recommendedName>
        <fullName evidence="4">PhoH-like protein domain-containing protein</fullName>
    </recommendedName>
</protein>
<organism evidence="5">
    <name type="scientific">Aureoumbra lagunensis</name>
    <dbReference type="NCBI Taxonomy" id="44058"/>
    <lineage>
        <taxon>Eukaryota</taxon>
        <taxon>Sar</taxon>
        <taxon>Stramenopiles</taxon>
        <taxon>Ochrophyta</taxon>
        <taxon>Pelagophyceae</taxon>
        <taxon>Pelagomonadales</taxon>
        <taxon>Aureoumbra</taxon>
    </lineage>
</organism>
<dbReference type="GO" id="GO:0005829">
    <property type="term" value="C:cytosol"/>
    <property type="evidence" value="ECO:0007669"/>
    <property type="project" value="TreeGrafter"/>
</dbReference>
<dbReference type="GO" id="GO:0005524">
    <property type="term" value="F:ATP binding"/>
    <property type="evidence" value="ECO:0007669"/>
    <property type="project" value="UniProtKB-KW"/>
</dbReference>
<keyword evidence="3" id="KW-0732">Signal</keyword>
<feature type="chain" id="PRO_5031563565" description="PhoH-like protein domain-containing protein" evidence="3">
    <location>
        <begin position="23"/>
        <end position="209"/>
    </location>
</feature>
<evidence type="ECO:0000256" key="3">
    <source>
        <dbReference type="SAM" id="SignalP"/>
    </source>
</evidence>
<feature type="signal peptide" evidence="3">
    <location>
        <begin position="1"/>
        <end position="22"/>
    </location>
</feature>